<keyword evidence="6" id="KW-0067">ATP-binding</keyword>
<comment type="catalytic activity">
    <reaction evidence="1">
        <text>ATP + protein L-histidine = ADP + protein N-phospho-L-histidine.</text>
        <dbReference type="EC" id="2.7.13.3"/>
    </reaction>
</comment>
<dbReference type="SMART" id="SM00387">
    <property type="entry name" value="HATPase_c"/>
    <property type="match status" value="1"/>
</dbReference>
<dbReference type="EMBL" id="CP121106">
    <property type="protein sequence ID" value="WFL77130.1"/>
    <property type="molecule type" value="Genomic_DNA"/>
</dbReference>
<dbReference type="RefSeq" id="WP_278015889.1">
    <property type="nucleotide sequence ID" value="NZ_CP121106.1"/>
</dbReference>
<dbReference type="Pfam" id="PF02518">
    <property type="entry name" value="HATPase_c"/>
    <property type="match status" value="1"/>
</dbReference>
<keyword evidence="10" id="KW-1185">Reference proteome</keyword>
<dbReference type="CDD" id="cd00075">
    <property type="entry name" value="HATPase"/>
    <property type="match status" value="1"/>
</dbReference>
<feature type="domain" description="Histidine kinase" evidence="8">
    <location>
        <begin position="243"/>
        <end position="460"/>
    </location>
</feature>
<protein>
    <recommendedName>
        <fullName evidence="2">histidine kinase</fullName>
        <ecNumber evidence="2">2.7.13.3</ecNumber>
    </recommendedName>
</protein>
<evidence type="ECO:0000256" key="2">
    <source>
        <dbReference type="ARBA" id="ARBA00012438"/>
    </source>
</evidence>
<dbReference type="InterPro" id="IPR004358">
    <property type="entry name" value="Sig_transdc_His_kin-like_C"/>
</dbReference>
<keyword evidence="3" id="KW-0808">Transferase</keyword>
<keyword evidence="5 9" id="KW-0418">Kinase</keyword>
<dbReference type="PRINTS" id="PR00344">
    <property type="entry name" value="BCTRLSENSOR"/>
</dbReference>
<evidence type="ECO:0000259" key="8">
    <source>
        <dbReference type="PROSITE" id="PS50109"/>
    </source>
</evidence>
<keyword evidence="4" id="KW-0547">Nucleotide-binding</keyword>
<evidence type="ECO:0000256" key="4">
    <source>
        <dbReference type="ARBA" id="ARBA00022741"/>
    </source>
</evidence>
<dbReference type="InterPro" id="IPR036890">
    <property type="entry name" value="HATPase_C_sf"/>
</dbReference>
<dbReference type="PROSITE" id="PS50109">
    <property type="entry name" value="HIS_KIN"/>
    <property type="match status" value="1"/>
</dbReference>
<keyword evidence="7" id="KW-0902">Two-component regulatory system</keyword>
<sequence>MASNSHLLAARGVTDAEDRLLEADPPLAELQERCGGTIPGILAVPELLDLVRQGRQMGLRLAREFSAFDGVGKVSGFVRINPITDDDGAVCELLVENWQRDAVPAEDSRDAAARLDAIDRATAELTARLDASQRLLTVETQASDLGMLAASMRAAPGKLWNEYLELIGIAHQHPLHWRLLDGADCVVEGSDRQWNARLLPIGGTSQEPHGFELLLSARHPLDPEGGKSQASAEPSPQGLIGDALAPALRQPVARIIANAETIKAKLAGPLRPEYSDYAADISAAGQHLAGLLDDLADLEVVEAEGFTVAKDRIDLADASRRAAGILGVRARDKEIAVILPDEDENMLATGEFRRVLQVLLNLIGNAINYSPERSSISVAVARDMLGRSTVSVADEGPGISPEHRARVFDKFERLGRDGDGGSGLGLYIAQRLAVAMDGELLIESEAGEGTTFTLVLPPAD</sequence>
<evidence type="ECO:0000256" key="1">
    <source>
        <dbReference type="ARBA" id="ARBA00000085"/>
    </source>
</evidence>
<dbReference type="InterPro" id="IPR036097">
    <property type="entry name" value="HisK_dim/P_sf"/>
</dbReference>
<dbReference type="SUPFAM" id="SSF47384">
    <property type="entry name" value="Homodimeric domain of signal transducing histidine kinase"/>
    <property type="match status" value="1"/>
</dbReference>
<dbReference type="GO" id="GO:0016301">
    <property type="term" value="F:kinase activity"/>
    <property type="evidence" value="ECO:0007669"/>
    <property type="project" value="UniProtKB-KW"/>
</dbReference>
<organism evidence="9 10">
    <name type="scientific">Altererythrobacter arenosus</name>
    <dbReference type="NCBI Taxonomy" id="3032592"/>
    <lineage>
        <taxon>Bacteria</taxon>
        <taxon>Pseudomonadati</taxon>
        <taxon>Pseudomonadota</taxon>
        <taxon>Alphaproteobacteria</taxon>
        <taxon>Sphingomonadales</taxon>
        <taxon>Erythrobacteraceae</taxon>
        <taxon>Altererythrobacter</taxon>
    </lineage>
</organism>
<proteinExistence type="predicted"/>
<dbReference type="Proteomes" id="UP001215827">
    <property type="component" value="Chromosome"/>
</dbReference>
<evidence type="ECO:0000313" key="9">
    <source>
        <dbReference type="EMBL" id="WFL77130.1"/>
    </source>
</evidence>
<dbReference type="PANTHER" id="PTHR42878">
    <property type="entry name" value="TWO-COMPONENT HISTIDINE KINASE"/>
    <property type="match status" value="1"/>
</dbReference>
<gene>
    <name evidence="9" type="ORF">P7228_14225</name>
</gene>
<evidence type="ECO:0000256" key="5">
    <source>
        <dbReference type="ARBA" id="ARBA00022777"/>
    </source>
</evidence>
<dbReference type="Gene3D" id="3.30.565.10">
    <property type="entry name" value="Histidine kinase-like ATPase, C-terminal domain"/>
    <property type="match status" value="1"/>
</dbReference>
<dbReference type="PANTHER" id="PTHR42878:SF7">
    <property type="entry name" value="SENSOR HISTIDINE KINASE GLRK"/>
    <property type="match status" value="1"/>
</dbReference>
<dbReference type="InterPro" id="IPR005467">
    <property type="entry name" value="His_kinase_dom"/>
</dbReference>
<evidence type="ECO:0000256" key="7">
    <source>
        <dbReference type="ARBA" id="ARBA00023012"/>
    </source>
</evidence>
<name>A0ABY8FQ61_9SPHN</name>
<dbReference type="EC" id="2.7.13.3" evidence="2"/>
<accession>A0ABY8FQ61</accession>
<evidence type="ECO:0000256" key="6">
    <source>
        <dbReference type="ARBA" id="ARBA00022840"/>
    </source>
</evidence>
<evidence type="ECO:0000313" key="10">
    <source>
        <dbReference type="Proteomes" id="UP001215827"/>
    </source>
</evidence>
<dbReference type="InterPro" id="IPR003594">
    <property type="entry name" value="HATPase_dom"/>
</dbReference>
<reference evidence="9 10" key="1">
    <citation type="submission" date="2023-03" db="EMBL/GenBank/DDBJ databases">
        <title>Altererythrobacter sp. CAU 1644 isolated from sand.</title>
        <authorList>
            <person name="Kim W."/>
        </authorList>
    </citation>
    <scope>NUCLEOTIDE SEQUENCE [LARGE SCALE GENOMIC DNA]</scope>
    <source>
        <strain evidence="9 10">CAU 1644</strain>
    </source>
</reference>
<dbReference type="SUPFAM" id="SSF55874">
    <property type="entry name" value="ATPase domain of HSP90 chaperone/DNA topoisomerase II/histidine kinase"/>
    <property type="match status" value="1"/>
</dbReference>
<evidence type="ECO:0000256" key="3">
    <source>
        <dbReference type="ARBA" id="ARBA00022679"/>
    </source>
</evidence>
<dbReference type="InterPro" id="IPR050351">
    <property type="entry name" value="BphY/WalK/GraS-like"/>
</dbReference>